<evidence type="ECO:0008006" key="6">
    <source>
        <dbReference type="Google" id="ProtNLM"/>
    </source>
</evidence>
<dbReference type="EMBL" id="FOCD01000006">
    <property type="protein sequence ID" value="SEO09391.1"/>
    <property type="molecule type" value="Genomic_DNA"/>
</dbReference>
<dbReference type="AlphaFoldDB" id="A0AAX2EJZ2"/>
<accession>A0AAX2EJZ2</accession>
<dbReference type="InterPro" id="IPR029050">
    <property type="entry name" value="Immunoprotect_excell_Ig-like"/>
</dbReference>
<name>A0AAX2EJZ2_9BACI</name>
<evidence type="ECO:0000313" key="4">
    <source>
        <dbReference type="EMBL" id="SEO09391.1"/>
    </source>
</evidence>
<proteinExistence type="predicted"/>
<feature type="compositionally biased region" description="Basic and acidic residues" evidence="2">
    <location>
        <begin position="22"/>
        <end position="32"/>
    </location>
</feature>
<feature type="region of interest" description="Disordered" evidence="2">
    <location>
        <begin position="20"/>
        <end position="73"/>
    </location>
</feature>
<keyword evidence="1 3" id="KW-0732">Signal</keyword>
<comment type="caution">
    <text evidence="4">The sequence shown here is derived from an EMBL/GenBank/DDBJ whole genome shotgun (WGS) entry which is preliminary data.</text>
</comment>
<feature type="chain" id="PRO_5043589668" description="DUF4352 domain-containing protein" evidence="3">
    <location>
        <begin position="16"/>
        <end position="215"/>
    </location>
</feature>
<feature type="compositionally biased region" description="Acidic residues" evidence="2">
    <location>
        <begin position="48"/>
        <end position="57"/>
    </location>
</feature>
<evidence type="ECO:0000256" key="3">
    <source>
        <dbReference type="SAM" id="SignalP"/>
    </source>
</evidence>
<dbReference type="Proteomes" id="UP000199735">
    <property type="component" value="Unassembled WGS sequence"/>
</dbReference>
<organism evidence="4 5">
    <name type="scientific">Terribacillus saccharophilus</name>
    <dbReference type="NCBI Taxonomy" id="361277"/>
    <lineage>
        <taxon>Bacteria</taxon>
        <taxon>Bacillati</taxon>
        <taxon>Bacillota</taxon>
        <taxon>Bacilli</taxon>
        <taxon>Bacillales</taxon>
        <taxon>Bacillaceae</taxon>
        <taxon>Terribacillus</taxon>
    </lineage>
</organism>
<dbReference type="Gene3D" id="2.60.40.1240">
    <property type="match status" value="1"/>
</dbReference>
<feature type="signal peptide" evidence="3">
    <location>
        <begin position="1"/>
        <end position="15"/>
    </location>
</feature>
<protein>
    <recommendedName>
        <fullName evidence="6">DUF4352 domain-containing protein</fullName>
    </recommendedName>
</protein>
<gene>
    <name evidence="4" type="ORF">SAMN04489762_3474</name>
</gene>
<evidence type="ECO:0000313" key="5">
    <source>
        <dbReference type="Proteomes" id="UP000199735"/>
    </source>
</evidence>
<evidence type="ECO:0000256" key="2">
    <source>
        <dbReference type="SAM" id="MobiDB-lite"/>
    </source>
</evidence>
<reference evidence="4 5" key="1">
    <citation type="submission" date="2016-10" db="EMBL/GenBank/DDBJ databases">
        <authorList>
            <person name="Varghese N."/>
            <person name="Submissions S."/>
        </authorList>
    </citation>
    <scope>NUCLEOTIDE SEQUENCE [LARGE SCALE GENOMIC DNA]</scope>
    <source>
        <strain evidence="4 5">DSM 21619</strain>
    </source>
</reference>
<evidence type="ECO:0000256" key="1">
    <source>
        <dbReference type="ARBA" id="ARBA00022729"/>
    </source>
</evidence>
<sequence length="215" mass="23304">MLGILFTAMLVFVLAACGSDNTSKEDEGKSSEEDTTANTESTEKEAESAEEASDDGETAVGETVSNEGGDHLLVSRTDDVGTFESGPIKMDISKVNGVSSKLKGELATYMDADELEYIQVDIQVESSSEDNISFYPSQATLVTDTGEQLEPDMMMSEHIDGEFLGKVKKEGINYYILQNSKASDVKHVKLVFSSPTDSNFEPIGEDITVEVDLEQ</sequence>